<dbReference type="AlphaFoldDB" id="A0A2G5B2Z6"/>
<feature type="region of interest" description="Disordered" evidence="1">
    <location>
        <begin position="238"/>
        <end position="290"/>
    </location>
</feature>
<sequence length="480" mass="53519">MEALWPMRLQLHCLVGNQATCVDPLHIRVLRLLLPALLLLSLYCCVMTPEPSTLDPVEFHATSIYGDESASGIVPESTFLYTGEYPFPGISTDQLRGSRCTTVSEDHGEEQTTDSLQNTEEASIESSEYQKQETVSQLGVAMEDQLPAAYKHGVGVDCSRGIVLAPRAIPGMLYDTRLIRTMFHTRFSARNAAERPLFVGADKNSADQSVGSRTLAYKFGDMLILVFGTATKTETLSSSTVVGQPNADIKDEERRIQRGRRGRRARVRAKASKKNSLHSENTSQSNNPFSAHEAQNIEQTILRYAESLHAATWRDSRDVETQRKSEMQLAEQRRIPPYVYQSKGVLPITHTSYRHYTMPTNLSYAGYLYSEMTVQGGKDIKRMNSSKNGLSPLPNNVRHALDVVSSEIERTLYSNDVAVCVRMQDKGWVSGSSLENHTYLPTQCYCVIDQPNATLADAQNLLSRISHRAVSQNMSPINFS</sequence>
<gene>
    <name evidence="2" type="ORF">COEREDRAFT_83550</name>
</gene>
<dbReference type="OrthoDB" id="240546at2759"/>
<feature type="compositionally biased region" description="Polar residues" evidence="1">
    <location>
        <begin position="278"/>
        <end position="289"/>
    </location>
</feature>
<evidence type="ECO:0000313" key="2">
    <source>
        <dbReference type="EMBL" id="PIA13374.1"/>
    </source>
</evidence>
<protein>
    <submittedName>
        <fullName evidence="2">Uncharacterized protein</fullName>
    </submittedName>
</protein>
<feature type="compositionally biased region" description="Basic residues" evidence="1">
    <location>
        <begin position="257"/>
        <end position="276"/>
    </location>
</feature>
<proteinExistence type="predicted"/>
<keyword evidence="3" id="KW-1185">Reference proteome</keyword>
<dbReference type="EMBL" id="KZ303539">
    <property type="protein sequence ID" value="PIA13374.1"/>
    <property type="molecule type" value="Genomic_DNA"/>
</dbReference>
<reference evidence="2 3" key="1">
    <citation type="journal article" date="2015" name="Genome Biol. Evol.">
        <title>Phylogenomic analyses indicate that early fungi evolved digesting cell walls of algal ancestors of land plants.</title>
        <authorList>
            <person name="Chang Y."/>
            <person name="Wang S."/>
            <person name="Sekimoto S."/>
            <person name="Aerts A.L."/>
            <person name="Choi C."/>
            <person name="Clum A."/>
            <person name="LaButti K.M."/>
            <person name="Lindquist E.A."/>
            <person name="Yee Ngan C."/>
            <person name="Ohm R.A."/>
            <person name="Salamov A.A."/>
            <person name="Grigoriev I.V."/>
            <person name="Spatafora J.W."/>
            <person name="Berbee M.L."/>
        </authorList>
    </citation>
    <scope>NUCLEOTIDE SEQUENCE [LARGE SCALE GENOMIC DNA]</scope>
    <source>
        <strain evidence="2 3">NRRL 1564</strain>
    </source>
</reference>
<dbReference type="Proteomes" id="UP000242474">
    <property type="component" value="Unassembled WGS sequence"/>
</dbReference>
<evidence type="ECO:0000313" key="3">
    <source>
        <dbReference type="Proteomes" id="UP000242474"/>
    </source>
</evidence>
<organism evidence="2 3">
    <name type="scientific">Coemansia reversa (strain ATCC 12441 / NRRL 1564)</name>
    <dbReference type="NCBI Taxonomy" id="763665"/>
    <lineage>
        <taxon>Eukaryota</taxon>
        <taxon>Fungi</taxon>
        <taxon>Fungi incertae sedis</taxon>
        <taxon>Zoopagomycota</taxon>
        <taxon>Kickxellomycotina</taxon>
        <taxon>Kickxellomycetes</taxon>
        <taxon>Kickxellales</taxon>
        <taxon>Kickxellaceae</taxon>
        <taxon>Coemansia</taxon>
    </lineage>
</organism>
<name>A0A2G5B2Z6_COERN</name>
<accession>A0A2G5B2Z6</accession>
<evidence type="ECO:0000256" key="1">
    <source>
        <dbReference type="SAM" id="MobiDB-lite"/>
    </source>
</evidence>